<gene>
    <name evidence="2" type="ORF">Anapl_01221</name>
</gene>
<dbReference type="AlphaFoldDB" id="R0K7P1"/>
<accession>R0K7P1</accession>
<name>R0K7P1_ANAPL</name>
<reference evidence="3" key="1">
    <citation type="journal article" date="2013" name="Nat. Genet.">
        <title>The duck genome and transcriptome provide insight into an avian influenza virus reservoir species.</title>
        <authorList>
            <person name="Huang Y."/>
            <person name="Li Y."/>
            <person name="Burt D.W."/>
            <person name="Chen H."/>
            <person name="Zhang Y."/>
            <person name="Qian W."/>
            <person name="Kim H."/>
            <person name="Gan S."/>
            <person name="Zhao Y."/>
            <person name="Li J."/>
            <person name="Yi K."/>
            <person name="Feng H."/>
            <person name="Zhu P."/>
            <person name="Li B."/>
            <person name="Liu Q."/>
            <person name="Fairley S."/>
            <person name="Magor K.E."/>
            <person name="Du Z."/>
            <person name="Hu X."/>
            <person name="Goodman L."/>
            <person name="Tafer H."/>
            <person name="Vignal A."/>
            <person name="Lee T."/>
            <person name="Kim K.W."/>
            <person name="Sheng Z."/>
            <person name="An Y."/>
            <person name="Searle S."/>
            <person name="Herrero J."/>
            <person name="Groenen M.A."/>
            <person name="Crooijmans R.P."/>
            <person name="Faraut T."/>
            <person name="Cai Q."/>
            <person name="Webster R.G."/>
            <person name="Aldridge J.R."/>
            <person name="Warren W.C."/>
            <person name="Bartschat S."/>
            <person name="Kehr S."/>
            <person name="Marz M."/>
            <person name="Stadler P.F."/>
            <person name="Smith J."/>
            <person name="Kraus R.H."/>
            <person name="Zhao Y."/>
            <person name="Ren L."/>
            <person name="Fei J."/>
            <person name="Morisson M."/>
            <person name="Kaiser P."/>
            <person name="Griffin D.K."/>
            <person name="Rao M."/>
            <person name="Pitel F."/>
            <person name="Wang J."/>
            <person name="Li N."/>
        </authorList>
    </citation>
    <scope>NUCLEOTIDE SEQUENCE [LARGE SCALE GENOMIC DNA]</scope>
</reference>
<evidence type="ECO:0000256" key="1">
    <source>
        <dbReference type="SAM" id="MobiDB-lite"/>
    </source>
</evidence>
<organism evidence="2 3">
    <name type="scientific">Anas platyrhynchos</name>
    <name type="common">Mallard</name>
    <name type="synonym">Anas boschas</name>
    <dbReference type="NCBI Taxonomy" id="8839"/>
    <lineage>
        <taxon>Eukaryota</taxon>
        <taxon>Metazoa</taxon>
        <taxon>Chordata</taxon>
        <taxon>Craniata</taxon>
        <taxon>Vertebrata</taxon>
        <taxon>Euteleostomi</taxon>
        <taxon>Archelosauria</taxon>
        <taxon>Archosauria</taxon>
        <taxon>Dinosauria</taxon>
        <taxon>Saurischia</taxon>
        <taxon>Theropoda</taxon>
        <taxon>Coelurosauria</taxon>
        <taxon>Aves</taxon>
        <taxon>Neognathae</taxon>
        <taxon>Galloanserae</taxon>
        <taxon>Anseriformes</taxon>
        <taxon>Anatidae</taxon>
        <taxon>Anatinae</taxon>
        <taxon>Anas</taxon>
    </lineage>
</organism>
<keyword evidence="3" id="KW-1185">Reference proteome</keyword>
<evidence type="ECO:0000313" key="3">
    <source>
        <dbReference type="Proteomes" id="UP000296049"/>
    </source>
</evidence>
<proteinExistence type="predicted"/>
<feature type="region of interest" description="Disordered" evidence="1">
    <location>
        <begin position="385"/>
        <end position="420"/>
    </location>
</feature>
<dbReference type="Proteomes" id="UP000296049">
    <property type="component" value="Unassembled WGS sequence"/>
</dbReference>
<evidence type="ECO:0000313" key="2">
    <source>
        <dbReference type="EMBL" id="EOB06206.1"/>
    </source>
</evidence>
<protein>
    <submittedName>
        <fullName evidence="2">Uncharacterized protein</fullName>
    </submittedName>
</protein>
<sequence length="435" mass="47121">MGTKPNDKRVPPARLFLPCSHAGTAEVMPSRGHRGSPWPVIPFSCACKETQPNPSRNTALSDQINARRSWQRHRRPAFTNRNGSLEICQQGLFQQQLMGSPALPASCLEGLHGVGLTHEHGDVGQFVLSKFSAQRLWVQLVKAEPLGKPQSGCDVPAAVMTRGPHGIRARRMPGTNNHISRVAKVLLVPISSGLCGSLDHDIAAQGSDPGSGAAVLLGRLLEVATCDGEAACYHRLLHAWCKVLPANSHSNPVQFVSVLVFSGGRFGEKWIRQHLAWQSLVHFGMFFGDEDRVTNSKEVSWQFHITQQLNQEPKPHHQDPQRASCHLVTQNGVAFHSPRGHTNIGHDLTSQDRGLLQDHMKPNLSFARNGVEGMNLPRTIGGKLLQAPSTLPKPSEQKSTLNPKMGAGAGTGSGPKAASRSLLESCRTMLLAAGD</sequence>
<dbReference type="EMBL" id="KB742629">
    <property type="protein sequence ID" value="EOB06206.1"/>
    <property type="molecule type" value="Genomic_DNA"/>
</dbReference>